<dbReference type="EMBL" id="JAPUUL010000106">
    <property type="protein sequence ID" value="KAJ8132605.1"/>
    <property type="molecule type" value="Genomic_DNA"/>
</dbReference>
<dbReference type="Proteomes" id="UP001153332">
    <property type="component" value="Unassembled WGS sequence"/>
</dbReference>
<proteinExistence type="predicted"/>
<name>A0ACC2JYL0_9PEZI</name>
<accession>A0ACC2JYL0</accession>
<comment type="caution">
    <text evidence="1">The sequence shown here is derived from an EMBL/GenBank/DDBJ whole genome shotgun (WGS) entry which is preliminary data.</text>
</comment>
<gene>
    <name evidence="1" type="ORF">O1611_g1019</name>
</gene>
<sequence>MTSAIKALVFDLGGVLLSWDRHTITDLSSSHFLTIMNSTAWHNLDRGLVTFKDARKEFGILLGKEPSVIQDAINQAQESLVVNLPLVQVLLEVKATNPELKLYVMSNLSQEHYKIVQKIGLPWSMFDHIFISGLEGMRKPDICFFQHVVQNTGFRPSEMVMIDDTVENICAARSVGMHGIFVQDEETKNGGSLLNLLQDPLARAERYLRKNARNLHSSVEGYNDLVLKDNFAQLMIWELLGNEDLIYLKWPSGHLQGITKNVNVYPKGKNTVLVNGHLNGHTDGSDKVHLKSDLENGLWNYFYEDPILTSQDYPPDADTTSMAYLSVPTEYLNKIADPKLVLDIMASNQDSDGIMQTYFSSDRPRTTPEVCCNILRAFYRFGQGSDPRIRKTEEWVVSCLQNNACLHGTRYYSTPESFLYFTACLYVECRSTSSPLMDELELGLKLRLEERLNMPTNALALALRVFSCQIVNMEGNLYKKDFDLLLSLQERDGGWPAGHFCRVAMIPIETICTFALLWSAASASDSIQAAWLLSISPEVHELSWPLFTNATARWSTYAHPTFDEVFIPQTEHDLAVGILPSPGKHRYSVTLQSVQNAVLIDIQKFAYVNMNAGMIVSMGTGATFGQLIETEGSAGREMIRVNIVYPSQFEKGQTFRKLYSPLSSNFTEIMVAWEPDLGCVSRYRVLLTYSDLGPAEAGYDSLFEGNFSHRDMLKMQDVQWLDMEGGAKKGPGKDSRDTSKPLLVIIAGFSGYAPYACRWLRIGPSLGRKSVSPPNNPGPSLGKKPPNTKPYHLPSDAVWLITGCSLGIGHALAQLVARASARGVATARKTSTLSDIPTQAMAPKLELDVTSTSSIDAALQATLSQFGRIDIIVNNAGCTLAGVTETAGDEESRAVLDTNFWGMVNVNKRALRIMREENPKTGQQGGVILNVTSMGGFTCYPGQAFYHASKFAVDGWTESVAKEVPSSWNIHLCWLEPSGVKTNYATSSLKLMPKTALV</sequence>
<protein>
    <submittedName>
        <fullName evidence="1">Uncharacterized protein</fullName>
    </submittedName>
</protein>
<evidence type="ECO:0000313" key="1">
    <source>
        <dbReference type="EMBL" id="KAJ8132605.1"/>
    </source>
</evidence>
<keyword evidence="2" id="KW-1185">Reference proteome</keyword>
<reference evidence="1" key="1">
    <citation type="submission" date="2022-12" db="EMBL/GenBank/DDBJ databases">
        <title>Genome Sequence of Lasiodiplodia mahajangana.</title>
        <authorList>
            <person name="Buettner E."/>
        </authorList>
    </citation>
    <scope>NUCLEOTIDE SEQUENCE</scope>
    <source>
        <strain evidence="1">VT137</strain>
    </source>
</reference>
<organism evidence="1 2">
    <name type="scientific">Lasiodiplodia mahajangana</name>
    <dbReference type="NCBI Taxonomy" id="1108764"/>
    <lineage>
        <taxon>Eukaryota</taxon>
        <taxon>Fungi</taxon>
        <taxon>Dikarya</taxon>
        <taxon>Ascomycota</taxon>
        <taxon>Pezizomycotina</taxon>
        <taxon>Dothideomycetes</taxon>
        <taxon>Dothideomycetes incertae sedis</taxon>
        <taxon>Botryosphaeriales</taxon>
        <taxon>Botryosphaeriaceae</taxon>
        <taxon>Lasiodiplodia</taxon>
    </lineage>
</organism>
<evidence type="ECO:0000313" key="2">
    <source>
        <dbReference type="Proteomes" id="UP001153332"/>
    </source>
</evidence>